<accession>A0A1V8SLR6</accession>
<dbReference type="OrthoDB" id="3648668at2759"/>
<proteinExistence type="predicted"/>
<dbReference type="EMBL" id="NAJO01000037">
    <property type="protein sequence ID" value="OQN99967.1"/>
    <property type="molecule type" value="Genomic_DNA"/>
</dbReference>
<comment type="caution">
    <text evidence="2">The sequence shown here is derived from an EMBL/GenBank/DDBJ whole genome shotgun (WGS) entry which is preliminary data.</text>
</comment>
<keyword evidence="3" id="KW-1185">Reference proteome</keyword>
<dbReference type="SUPFAM" id="SSF54695">
    <property type="entry name" value="POZ domain"/>
    <property type="match status" value="1"/>
</dbReference>
<dbReference type="STRING" id="1507870.A0A1V8SLR6"/>
<organism evidence="2 3">
    <name type="scientific">Cryoendolithus antarcticus</name>
    <dbReference type="NCBI Taxonomy" id="1507870"/>
    <lineage>
        <taxon>Eukaryota</taxon>
        <taxon>Fungi</taxon>
        <taxon>Dikarya</taxon>
        <taxon>Ascomycota</taxon>
        <taxon>Pezizomycotina</taxon>
        <taxon>Dothideomycetes</taxon>
        <taxon>Dothideomycetidae</taxon>
        <taxon>Cladosporiales</taxon>
        <taxon>Cladosporiaceae</taxon>
        <taxon>Cryoendolithus</taxon>
    </lineage>
</organism>
<name>A0A1V8SLR6_9PEZI</name>
<evidence type="ECO:0000313" key="3">
    <source>
        <dbReference type="Proteomes" id="UP000192596"/>
    </source>
</evidence>
<dbReference type="PANTHER" id="PTHR47843">
    <property type="entry name" value="BTB DOMAIN-CONTAINING PROTEIN-RELATED"/>
    <property type="match status" value="1"/>
</dbReference>
<gene>
    <name evidence="2" type="ORF">B0A48_14172</name>
</gene>
<dbReference type="Gene3D" id="3.30.710.10">
    <property type="entry name" value="Potassium Channel Kv1.1, Chain A"/>
    <property type="match status" value="1"/>
</dbReference>
<dbReference type="Pfam" id="PF00651">
    <property type="entry name" value="BTB"/>
    <property type="match status" value="1"/>
</dbReference>
<dbReference type="PROSITE" id="PS50097">
    <property type="entry name" value="BTB"/>
    <property type="match status" value="1"/>
</dbReference>
<dbReference type="CDD" id="cd18186">
    <property type="entry name" value="BTB_POZ_ZBTB_KLHL-like"/>
    <property type="match status" value="1"/>
</dbReference>
<feature type="domain" description="BTB" evidence="1">
    <location>
        <begin position="15"/>
        <end position="82"/>
    </location>
</feature>
<dbReference type="AlphaFoldDB" id="A0A1V8SLR6"/>
<dbReference type="InParanoid" id="A0A1V8SLR6"/>
<dbReference type="PANTHER" id="PTHR47843:SF5">
    <property type="entry name" value="BTB_POZ DOMAIN PROTEIN"/>
    <property type="match status" value="1"/>
</dbReference>
<dbReference type="InterPro" id="IPR011333">
    <property type="entry name" value="SKP1/BTB/POZ_sf"/>
</dbReference>
<dbReference type="Proteomes" id="UP000192596">
    <property type="component" value="Unassembled WGS sequence"/>
</dbReference>
<evidence type="ECO:0000313" key="2">
    <source>
        <dbReference type="EMBL" id="OQN99967.1"/>
    </source>
</evidence>
<sequence>MAVNFSGLYGQDKYADLIIHCGGYAIKVHKVVVCSASSVIAAMLDNNMKEAQAGIIEHTEFDIHTMKLMIEFVYKGTYSVTIDDPQLDLTKLNTKNPVSVTDEGQDAILPIDIKEFTNLLRDALITHARAYGIANYYNVEGMKTMAEQAFGSLLPYGWVAERNVNALLEVLVEVCKVTTRGDETIRRKATDLTTHALQHLHTDIDATFFLNFVHHEEPAVRGFVFEVLQSAAGRLRAYHRDYTALSKRNEEQINDCESERTAREENDAQNVKALAALRTKKDREIAALRVEHDAEMKKLSTTKDKAIVKLQAEKDGEINKLRTQKDLEIANLRVEKEAEVNKLSGLKDQVLATVCAGKDSEMRKLCTLKDQETARLRAEKDTEIANAYRLKDQQYGIIIAQKDAEIEQIKAASAAQTETDKTKVRELEYESKRVTIFGESLLAFLLEVKMSCVQEMHVSNLAHGESHRRLRPRDPMWALQNSFEADLNAGET</sequence>
<protein>
    <recommendedName>
        <fullName evidence="1">BTB domain-containing protein</fullName>
    </recommendedName>
</protein>
<evidence type="ECO:0000259" key="1">
    <source>
        <dbReference type="PROSITE" id="PS50097"/>
    </source>
</evidence>
<reference evidence="3" key="1">
    <citation type="submission" date="2017-03" db="EMBL/GenBank/DDBJ databases">
        <title>Genomes of endolithic fungi from Antarctica.</title>
        <authorList>
            <person name="Coleine C."/>
            <person name="Masonjones S."/>
            <person name="Stajich J.E."/>
        </authorList>
    </citation>
    <scope>NUCLEOTIDE SEQUENCE [LARGE SCALE GENOMIC DNA]</scope>
    <source>
        <strain evidence="3">CCFEE 5527</strain>
    </source>
</reference>
<dbReference type="InterPro" id="IPR000210">
    <property type="entry name" value="BTB/POZ_dom"/>
</dbReference>